<name>A0A4D9ENP8_9SAUR</name>
<dbReference type="AlphaFoldDB" id="A0A4D9ENP8"/>
<evidence type="ECO:0000313" key="2">
    <source>
        <dbReference type="EMBL" id="TFK12149.1"/>
    </source>
</evidence>
<gene>
    <name evidence="2" type="ORF">DR999_PMT04594</name>
</gene>
<organism evidence="2 3">
    <name type="scientific">Platysternon megacephalum</name>
    <name type="common">big-headed turtle</name>
    <dbReference type="NCBI Taxonomy" id="55544"/>
    <lineage>
        <taxon>Eukaryota</taxon>
        <taxon>Metazoa</taxon>
        <taxon>Chordata</taxon>
        <taxon>Craniata</taxon>
        <taxon>Vertebrata</taxon>
        <taxon>Euteleostomi</taxon>
        <taxon>Archelosauria</taxon>
        <taxon>Testudinata</taxon>
        <taxon>Testudines</taxon>
        <taxon>Cryptodira</taxon>
        <taxon>Durocryptodira</taxon>
        <taxon>Testudinoidea</taxon>
        <taxon>Platysternidae</taxon>
        <taxon>Platysternon</taxon>
    </lineage>
</organism>
<dbReference type="Proteomes" id="UP000297703">
    <property type="component" value="Unassembled WGS sequence"/>
</dbReference>
<keyword evidence="3" id="KW-1185">Reference proteome</keyword>
<dbReference type="EMBL" id="QXTE01000025">
    <property type="protein sequence ID" value="TFK12149.1"/>
    <property type="molecule type" value="Genomic_DNA"/>
</dbReference>
<accession>A0A4D9ENP8</accession>
<dbReference type="STRING" id="55544.A0A4D9ENP8"/>
<reference evidence="2 3" key="2">
    <citation type="submission" date="2019-04" db="EMBL/GenBank/DDBJ databases">
        <title>The genome sequence of big-headed turtle.</title>
        <authorList>
            <person name="Gong S."/>
        </authorList>
    </citation>
    <scope>NUCLEOTIDE SEQUENCE [LARGE SCALE GENOMIC DNA]</scope>
    <source>
        <strain evidence="2">DO16091913</strain>
        <tissue evidence="2">Muscle</tissue>
    </source>
</reference>
<sequence length="108" mass="11289">MEPGEESAVSDPQGSEEMEVGADNSAACLSEEEDSDQEGPKMVQSHKMWPGVSKGDVSPGSPWDMAGQSPGIGAQAPDDSGDLEQGLEEFGDIIKPVFRPSVNTVPVT</sequence>
<evidence type="ECO:0000256" key="1">
    <source>
        <dbReference type="SAM" id="MobiDB-lite"/>
    </source>
</evidence>
<reference evidence="2 3" key="1">
    <citation type="submission" date="2019-04" db="EMBL/GenBank/DDBJ databases">
        <title>Draft genome of the big-headed turtle Platysternon megacephalum.</title>
        <authorList>
            <person name="Gong S."/>
        </authorList>
    </citation>
    <scope>NUCLEOTIDE SEQUENCE [LARGE SCALE GENOMIC DNA]</scope>
    <source>
        <strain evidence="2">DO16091913</strain>
        <tissue evidence="2">Muscle</tissue>
    </source>
</reference>
<evidence type="ECO:0000313" key="3">
    <source>
        <dbReference type="Proteomes" id="UP000297703"/>
    </source>
</evidence>
<comment type="caution">
    <text evidence="2">The sequence shown here is derived from an EMBL/GenBank/DDBJ whole genome shotgun (WGS) entry which is preliminary data.</text>
</comment>
<keyword evidence="2" id="KW-0675">Receptor</keyword>
<proteinExistence type="predicted"/>
<feature type="region of interest" description="Disordered" evidence="1">
    <location>
        <begin position="1"/>
        <end position="84"/>
    </location>
</feature>
<protein>
    <submittedName>
        <fullName evidence="2">Prostaglandin E2 receptor EP4 subtype</fullName>
    </submittedName>
</protein>